<gene>
    <name evidence="1" type="ORF">COP05_03700</name>
</gene>
<dbReference type="Pfam" id="PF10698">
    <property type="entry name" value="DUF2505"/>
    <property type="match status" value="1"/>
</dbReference>
<name>A0ABM6PM06_9MICO</name>
<sequence>MKTLHDTIDYSASVERVARFYASSEHAAERARRLGVNDTHVDVQGNPDGAFTTTIQATVPREQIGHDKFSRFLPGRLDVTIVHDWDAPDGGSRTGRLRATVASLPVDLSADFTLGGSGDGSRMSIKANLSVKIPLVGGAIEKAALEAAGDAFDTEEEFANDVLANER</sequence>
<organism evidence="1 2">
    <name type="scientific">Dermabacter jinjuensis</name>
    <dbReference type="NCBI Taxonomy" id="1667168"/>
    <lineage>
        <taxon>Bacteria</taxon>
        <taxon>Bacillati</taxon>
        <taxon>Actinomycetota</taxon>
        <taxon>Actinomycetes</taxon>
        <taxon>Micrococcales</taxon>
        <taxon>Dermabacteraceae</taxon>
        <taxon>Dermabacter</taxon>
    </lineage>
</organism>
<dbReference type="EMBL" id="CP023482">
    <property type="protein sequence ID" value="ATH96299.1"/>
    <property type="molecule type" value="Genomic_DNA"/>
</dbReference>
<dbReference type="RefSeq" id="WP_070436225.1">
    <property type="nucleotide sequence ID" value="NZ_CP023482.1"/>
</dbReference>
<protein>
    <submittedName>
        <fullName evidence="1">DUF2505 domain-containing protein</fullName>
    </submittedName>
</protein>
<evidence type="ECO:0000313" key="1">
    <source>
        <dbReference type="EMBL" id="ATH96299.1"/>
    </source>
</evidence>
<accession>A0ABM6PM06</accession>
<evidence type="ECO:0000313" key="2">
    <source>
        <dbReference type="Proteomes" id="UP000815698"/>
    </source>
</evidence>
<proteinExistence type="predicted"/>
<dbReference type="Proteomes" id="UP000815698">
    <property type="component" value="Chromosome"/>
</dbReference>
<keyword evidence="2" id="KW-1185">Reference proteome</keyword>
<dbReference type="InterPro" id="IPR019639">
    <property type="entry name" value="DUF2505"/>
</dbReference>
<reference evidence="1 2" key="1">
    <citation type="journal article" date="2016" name="Int. J. Syst. Evol. Microbiol.">
        <title>Dermabacter jinjuensis sp. nov., a novel species of the genus Dermabacter isolated from a clinical specimen.</title>
        <authorList>
            <person name="Park Y.K."/>
            <person name="Lee K.M."/>
            <person name="Lee W.K."/>
            <person name="Cho M.J."/>
            <person name="Lee H.S."/>
            <person name="Cho Y.G."/>
            <person name="Lee Y.C."/>
            <person name="Lee W.K."/>
            <person name="Seong W.K."/>
            <person name="Hwang K.J."/>
        </authorList>
    </citation>
    <scope>NUCLEOTIDE SEQUENCE [LARGE SCALE GENOMIC DNA]</scope>
    <source>
        <strain evidence="1 2">32T</strain>
    </source>
</reference>